<evidence type="ECO:0000256" key="4">
    <source>
        <dbReference type="PROSITE-ProRule" id="PRU00125"/>
    </source>
</evidence>
<sequence length="454" mass="51737">MAQAFDNRNFISSKQQAFCSVVSSSSSSSLRPNTTRTLIETSPLRQSLTRPSYSPLFHEENGFNRPMDNQKSSISSLPLNDSIYHQRQQPMRGDYLKFLSEKQSSDTKPPPPARIPRIASTTNNNYIYRTDVLPQHSPNEIKTNTTYLNATQLYITQLSSQADPPTPPPRRPLHPPAIPPRNSGTNHQKNSVIIHDFNSSTSPRIIFRSPVISSSVKKNDFNGNEFLEHPFKSLCIDNNNHDIRETTNESNIREYYGECCKCGETITSLDDPCDILGQLYHSSCAICVQCGRSVKNKHFFIQDELYCEEDFLYTGFHETLEQCVGCGHLITDTILQAFGQSYHLTCFKCSKCSICLDGLPFMKDENRNLFCVHDYHITYGPRCDKCLNPICPENGSNETVRIISMDKTFHVRCYQCEDCSTQLGNEEDHRCYPLGDTLLCEECCHRRLISQNKF</sequence>
<dbReference type="GO" id="GO:0005634">
    <property type="term" value="C:nucleus"/>
    <property type="evidence" value="ECO:0007669"/>
    <property type="project" value="TreeGrafter"/>
</dbReference>
<dbReference type="PANTHER" id="PTHR24219">
    <property type="entry name" value="LIM DOMAIN-CONTAINING PROTEIN JUB"/>
    <property type="match status" value="1"/>
</dbReference>
<dbReference type="InterPro" id="IPR001781">
    <property type="entry name" value="Znf_LIM"/>
</dbReference>
<dbReference type="EMBL" id="CAJNRE010004797">
    <property type="protein sequence ID" value="CAF2038911.1"/>
    <property type="molecule type" value="Genomic_DNA"/>
</dbReference>
<protein>
    <recommendedName>
        <fullName evidence="6">LIM zinc-binding domain-containing protein</fullName>
    </recommendedName>
</protein>
<dbReference type="GO" id="GO:0007010">
    <property type="term" value="P:cytoskeleton organization"/>
    <property type="evidence" value="ECO:0007669"/>
    <property type="project" value="TreeGrafter"/>
</dbReference>
<dbReference type="PROSITE" id="PS50023">
    <property type="entry name" value="LIM_DOMAIN_2"/>
    <property type="match status" value="3"/>
</dbReference>
<comment type="caution">
    <text evidence="8">The sequence shown here is derived from an EMBL/GenBank/DDBJ whole genome shotgun (WGS) entry which is preliminary data.</text>
</comment>
<feature type="region of interest" description="Disordered" evidence="5">
    <location>
        <begin position="159"/>
        <end position="188"/>
    </location>
</feature>
<gene>
    <name evidence="7" type="ORF">CJN711_LOCUS22537</name>
    <name evidence="11" type="ORF">GIL414_LOCUS17278</name>
    <name evidence="8" type="ORF">KQP761_LOCUS19461</name>
    <name evidence="9" type="ORF">MBJ925_LOCUS11101</name>
    <name evidence="10" type="ORF">SMN809_LOCUS833</name>
</gene>
<dbReference type="EMBL" id="CAJOBI010000110">
    <property type="protein sequence ID" value="CAF3794733.1"/>
    <property type="molecule type" value="Genomic_DNA"/>
</dbReference>
<dbReference type="Proteomes" id="UP000663824">
    <property type="component" value="Unassembled WGS sequence"/>
</dbReference>
<name>A0A815YN87_9BILA</name>
<evidence type="ECO:0000256" key="2">
    <source>
        <dbReference type="ARBA" id="ARBA00022833"/>
    </source>
</evidence>
<dbReference type="Proteomes" id="UP000681720">
    <property type="component" value="Unassembled WGS sequence"/>
</dbReference>
<dbReference type="GO" id="GO:0001666">
    <property type="term" value="P:response to hypoxia"/>
    <property type="evidence" value="ECO:0007669"/>
    <property type="project" value="TreeGrafter"/>
</dbReference>
<dbReference type="EMBL" id="CAJNOV010010547">
    <property type="protein sequence ID" value="CAF1411487.1"/>
    <property type="molecule type" value="Genomic_DNA"/>
</dbReference>
<dbReference type="Pfam" id="PF00412">
    <property type="entry name" value="LIM"/>
    <property type="match status" value="2"/>
</dbReference>
<evidence type="ECO:0000313" key="8">
    <source>
        <dbReference type="EMBL" id="CAF1574011.1"/>
    </source>
</evidence>
<evidence type="ECO:0000256" key="5">
    <source>
        <dbReference type="SAM" id="MobiDB-lite"/>
    </source>
</evidence>
<evidence type="ECO:0000313" key="7">
    <source>
        <dbReference type="EMBL" id="CAF1411487.1"/>
    </source>
</evidence>
<dbReference type="Proteomes" id="UP000663834">
    <property type="component" value="Unassembled WGS sequence"/>
</dbReference>
<keyword evidence="3 4" id="KW-0440">LIM domain</keyword>
<dbReference type="EMBL" id="CAJOBJ010008152">
    <property type="protein sequence ID" value="CAF4104749.1"/>
    <property type="molecule type" value="Genomic_DNA"/>
</dbReference>
<dbReference type="Proteomes" id="UP000663855">
    <property type="component" value="Unassembled WGS sequence"/>
</dbReference>
<dbReference type="Gene3D" id="2.10.110.10">
    <property type="entry name" value="Cysteine Rich Protein"/>
    <property type="match status" value="3"/>
</dbReference>
<evidence type="ECO:0000256" key="1">
    <source>
        <dbReference type="ARBA" id="ARBA00022723"/>
    </source>
</evidence>
<evidence type="ECO:0000256" key="3">
    <source>
        <dbReference type="ARBA" id="ARBA00023038"/>
    </source>
</evidence>
<accession>A0A815YN87</accession>
<feature type="compositionally biased region" description="Pro residues" evidence="5">
    <location>
        <begin position="164"/>
        <end position="179"/>
    </location>
</feature>
<dbReference type="AlphaFoldDB" id="A0A815YN87"/>
<feature type="domain" description="LIM zinc-binding" evidence="6">
    <location>
        <begin position="257"/>
        <end position="317"/>
    </location>
</feature>
<dbReference type="OrthoDB" id="25414at2759"/>
<proteinExistence type="predicted"/>
<dbReference type="SMART" id="SM00132">
    <property type="entry name" value="LIM"/>
    <property type="match status" value="3"/>
</dbReference>
<dbReference type="PANTHER" id="PTHR24219:SF4">
    <property type="entry name" value="LIM DOMAIN-CONTAINING PROTEIN JUB"/>
    <property type="match status" value="1"/>
</dbReference>
<reference evidence="8" key="1">
    <citation type="submission" date="2021-02" db="EMBL/GenBank/DDBJ databases">
        <authorList>
            <person name="Nowell W R."/>
        </authorList>
    </citation>
    <scope>NUCLEOTIDE SEQUENCE</scope>
</reference>
<dbReference type="EMBL" id="CAJNOW010009969">
    <property type="protein sequence ID" value="CAF1574011.1"/>
    <property type="molecule type" value="Genomic_DNA"/>
</dbReference>
<feature type="domain" description="LIM zinc-binding" evidence="6">
    <location>
        <begin position="382"/>
        <end position="450"/>
    </location>
</feature>
<dbReference type="GO" id="GO:0046872">
    <property type="term" value="F:metal ion binding"/>
    <property type="evidence" value="ECO:0007669"/>
    <property type="project" value="UniProtKB-KW"/>
</dbReference>
<dbReference type="SUPFAM" id="SSF57716">
    <property type="entry name" value="Glucocorticoid receptor-like (DNA-binding domain)"/>
    <property type="match status" value="2"/>
</dbReference>
<keyword evidence="1 4" id="KW-0479">Metal-binding</keyword>
<evidence type="ECO:0000313" key="10">
    <source>
        <dbReference type="EMBL" id="CAF3794733.1"/>
    </source>
</evidence>
<organism evidence="8 12">
    <name type="scientific">Rotaria magnacalcarata</name>
    <dbReference type="NCBI Taxonomy" id="392030"/>
    <lineage>
        <taxon>Eukaryota</taxon>
        <taxon>Metazoa</taxon>
        <taxon>Spiralia</taxon>
        <taxon>Gnathifera</taxon>
        <taxon>Rotifera</taxon>
        <taxon>Eurotatoria</taxon>
        <taxon>Bdelloidea</taxon>
        <taxon>Philodinida</taxon>
        <taxon>Philodinidae</taxon>
        <taxon>Rotaria</taxon>
    </lineage>
</organism>
<dbReference type="Proteomes" id="UP000676336">
    <property type="component" value="Unassembled WGS sequence"/>
</dbReference>
<dbReference type="GO" id="GO:0003714">
    <property type="term" value="F:transcription corepressor activity"/>
    <property type="evidence" value="ECO:0007669"/>
    <property type="project" value="TreeGrafter"/>
</dbReference>
<evidence type="ECO:0000313" key="11">
    <source>
        <dbReference type="EMBL" id="CAF4104749.1"/>
    </source>
</evidence>
<keyword evidence="2 4" id="KW-0862">Zinc</keyword>
<evidence type="ECO:0000313" key="12">
    <source>
        <dbReference type="Proteomes" id="UP000663834"/>
    </source>
</evidence>
<dbReference type="GO" id="GO:0000932">
    <property type="term" value="C:P-body"/>
    <property type="evidence" value="ECO:0007669"/>
    <property type="project" value="TreeGrafter"/>
</dbReference>
<dbReference type="GO" id="GO:0005912">
    <property type="term" value="C:adherens junction"/>
    <property type="evidence" value="ECO:0007669"/>
    <property type="project" value="TreeGrafter"/>
</dbReference>
<evidence type="ECO:0000313" key="9">
    <source>
        <dbReference type="EMBL" id="CAF2038911.1"/>
    </source>
</evidence>
<evidence type="ECO:0000259" key="6">
    <source>
        <dbReference type="PROSITE" id="PS50023"/>
    </source>
</evidence>
<feature type="domain" description="LIM zinc-binding" evidence="6">
    <location>
        <begin position="321"/>
        <end position="381"/>
    </location>
</feature>
<dbReference type="FunFam" id="2.10.110.10:FF:000057">
    <property type="entry name" value="Zyxin"/>
    <property type="match status" value="1"/>
</dbReference>
<dbReference type="GO" id="GO:0005667">
    <property type="term" value="C:transcription regulator complex"/>
    <property type="evidence" value="ECO:0007669"/>
    <property type="project" value="TreeGrafter"/>
</dbReference>
<dbReference type="GO" id="GO:0035331">
    <property type="term" value="P:negative regulation of hippo signaling"/>
    <property type="evidence" value="ECO:0007669"/>
    <property type="project" value="TreeGrafter"/>
</dbReference>
<dbReference type="InterPro" id="IPR047172">
    <property type="entry name" value="Ajuba-like"/>
</dbReference>